<evidence type="ECO:0000313" key="11">
    <source>
        <dbReference type="EMBL" id="SET68072.1"/>
    </source>
</evidence>
<dbReference type="InterPro" id="IPR015947">
    <property type="entry name" value="PUA-like_sf"/>
</dbReference>
<evidence type="ECO:0000256" key="7">
    <source>
        <dbReference type="ARBA" id="ARBA00049370"/>
    </source>
</evidence>
<dbReference type="SUPFAM" id="SSF52374">
    <property type="entry name" value="Nucleotidylyl transferase"/>
    <property type="match status" value="1"/>
</dbReference>
<keyword evidence="5 8" id="KW-0067">ATP-binding</keyword>
<name>A0A1I0GBG5_9BACI</name>
<evidence type="ECO:0000313" key="12">
    <source>
        <dbReference type="Proteomes" id="UP000198618"/>
    </source>
</evidence>
<evidence type="ECO:0000259" key="10">
    <source>
        <dbReference type="Pfam" id="PF14306"/>
    </source>
</evidence>
<evidence type="ECO:0000256" key="5">
    <source>
        <dbReference type="ARBA" id="ARBA00022840"/>
    </source>
</evidence>
<dbReference type="NCBIfam" id="NF003166">
    <property type="entry name" value="PRK04149.1"/>
    <property type="match status" value="1"/>
</dbReference>
<feature type="domain" description="ATP-sulfurylase PUA-like" evidence="10">
    <location>
        <begin position="2"/>
        <end position="152"/>
    </location>
</feature>
<dbReference type="EC" id="2.7.7.4" evidence="8"/>
<dbReference type="RefSeq" id="WP_090871959.1">
    <property type="nucleotide sequence ID" value="NZ_FOHE01000020.1"/>
</dbReference>
<comment type="similarity">
    <text evidence="6 8">Belongs to the sulfate adenylyltransferase family.</text>
</comment>
<dbReference type="GO" id="GO:0000103">
    <property type="term" value="P:sulfate assimilation"/>
    <property type="evidence" value="ECO:0007669"/>
    <property type="project" value="UniProtKB-UniRule"/>
</dbReference>
<keyword evidence="3 8" id="KW-0548">Nucleotidyltransferase</keyword>
<dbReference type="OrthoDB" id="9804504at2"/>
<dbReference type="InterPro" id="IPR014729">
    <property type="entry name" value="Rossmann-like_a/b/a_fold"/>
</dbReference>
<dbReference type="InterPro" id="IPR020792">
    <property type="entry name" value="SO4_adenylyltransferase_pro"/>
</dbReference>
<dbReference type="InterPro" id="IPR024951">
    <property type="entry name" value="Sulfurylase_cat_dom"/>
</dbReference>
<reference evidence="11 12" key="1">
    <citation type="submission" date="2016-10" db="EMBL/GenBank/DDBJ databases">
        <authorList>
            <person name="de Groot N.N."/>
        </authorList>
    </citation>
    <scope>NUCLEOTIDE SEQUENCE [LARGE SCALE GENOMIC DNA]</scope>
    <source>
        <strain evidence="11 12">IBRC-M 10780</strain>
    </source>
</reference>
<gene>
    <name evidence="8" type="primary">sat</name>
    <name evidence="11" type="ORF">SAMN05216389_12043</name>
</gene>
<comment type="pathway">
    <text evidence="1 8">Sulfur metabolism; hydrogen sulfide biosynthesis; sulfite from sulfate: step 1/3.</text>
</comment>
<dbReference type="EMBL" id="FOHE01000020">
    <property type="protein sequence ID" value="SET68072.1"/>
    <property type="molecule type" value="Genomic_DNA"/>
</dbReference>
<sequence length="382" mass="43420">MINPHGGSLVNQIDINYKIDYTKENVELDSIALSDLELLANGAFSPLTGFMDEENYHAVVQNMRLKYGLPWSIPITLPVENEKAQMLKPGDTVNLVYDHTVYGVLTVTDIFTPDKMEEVQNVYQTTDKNHPGVRKVIERPDTYVGGPITLIKYPKKDRFQDYYLSPKETREKFQKLGWKTIVGFQTRNPVHRAHEYIQKTALETVDGLLLHPLVGETKAGDIPSELRMKCYQILLDNYYPKDRVSLSVFPAAMRYAGPREAVFHAIVRKNYGCTHFIVGRDHAGVGDYYGTYDAQQIFENFEEDEIGITILRFENSFYCTKCESMGTAKTCPHAVEHHVALSGTKVRAMLREGKMPPKQFSRPEVAETLIKGMSKPLMEAGR</sequence>
<keyword evidence="12" id="KW-1185">Reference proteome</keyword>
<feature type="domain" description="Sulphate adenylyltransferase catalytic" evidence="9">
    <location>
        <begin position="161"/>
        <end position="371"/>
    </location>
</feature>
<dbReference type="Proteomes" id="UP000198618">
    <property type="component" value="Unassembled WGS sequence"/>
</dbReference>
<evidence type="ECO:0000256" key="1">
    <source>
        <dbReference type="ARBA" id="ARBA00005048"/>
    </source>
</evidence>
<comment type="catalytic activity">
    <reaction evidence="7 8">
        <text>sulfate + ATP + H(+) = adenosine 5'-phosphosulfate + diphosphate</text>
        <dbReference type="Rhea" id="RHEA:18133"/>
        <dbReference type="ChEBI" id="CHEBI:15378"/>
        <dbReference type="ChEBI" id="CHEBI:16189"/>
        <dbReference type="ChEBI" id="CHEBI:30616"/>
        <dbReference type="ChEBI" id="CHEBI:33019"/>
        <dbReference type="ChEBI" id="CHEBI:58243"/>
        <dbReference type="EC" id="2.7.7.4"/>
    </reaction>
</comment>
<evidence type="ECO:0000256" key="6">
    <source>
        <dbReference type="ARBA" id="ARBA00037980"/>
    </source>
</evidence>
<organism evidence="11 12">
    <name type="scientific">Oceanobacillus limi</name>
    <dbReference type="NCBI Taxonomy" id="930131"/>
    <lineage>
        <taxon>Bacteria</taxon>
        <taxon>Bacillati</taxon>
        <taxon>Bacillota</taxon>
        <taxon>Bacilli</taxon>
        <taxon>Bacillales</taxon>
        <taxon>Bacillaceae</taxon>
        <taxon>Oceanobacillus</taxon>
    </lineage>
</organism>
<dbReference type="GO" id="GO:0004781">
    <property type="term" value="F:sulfate adenylyltransferase (ATP) activity"/>
    <property type="evidence" value="ECO:0007669"/>
    <property type="project" value="UniProtKB-UniRule"/>
</dbReference>
<evidence type="ECO:0000256" key="2">
    <source>
        <dbReference type="ARBA" id="ARBA00022679"/>
    </source>
</evidence>
<keyword evidence="2 8" id="KW-0808">Transferase</keyword>
<dbReference type="PANTHER" id="PTHR43509">
    <property type="match status" value="1"/>
</dbReference>
<dbReference type="STRING" id="930131.SAMN05216389_12043"/>
<dbReference type="GO" id="GO:0070814">
    <property type="term" value="P:hydrogen sulfide biosynthetic process"/>
    <property type="evidence" value="ECO:0007669"/>
    <property type="project" value="UniProtKB-UniRule"/>
</dbReference>
<dbReference type="SUPFAM" id="SSF88697">
    <property type="entry name" value="PUA domain-like"/>
    <property type="match status" value="1"/>
</dbReference>
<protein>
    <recommendedName>
        <fullName evidence="8">Sulfate adenylyltransferase</fullName>
        <ecNumber evidence="8">2.7.7.4</ecNumber>
    </recommendedName>
    <alternativeName>
        <fullName evidence="8">ATP-sulfurylase</fullName>
    </alternativeName>
    <alternativeName>
        <fullName evidence="8">Sulfate adenylate transferase</fullName>
        <shortName evidence="8">SAT</shortName>
    </alternativeName>
</protein>
<keyword evidence="4 8" id="KW-0547">Nucleotide-binding</keyword>
<evidence type="ECO:0000256" key="8">
    <source>
        <dbReference type="HAMAP-Rule" id="MF_00066"/>
    </source>
</evidence>
<dbReference type="NCBIfam" id="TIGR00339">
    <property type="entry name" value="sopT"/>
    <property type="match status" value="1"/>
</dbReference>
<dbReference type="UniPathway" id="UPA00140">
    <property type="reaction ID" value="UER00204"/>
</dbReference>
<dbReference type="Gene3D" id="3.40.50.620">
    <property type="entry name" value="HUPs"/>
    <property type="match status" value="1"/>
</dbReference>
<dbReference type="Gene3D" id="3.10.400.10">
    <property type="entry name" value="Sulfate adenylyltransferase"/>
    <property type="match status" value="1"/>
</dbReference>
<dbReference type="Pfam" id="PF01747">
    <property type="entry name" value="ATP-sulfurylase"/>
    <property type="match status" value="1"/>
</dbReference>
<dbReference type="GO" id="GO:0005524">
    <property type="term" value="F:ATP binding"/>
    <property type="evidence" value="ECO:0007669"/>
    <property type="project" value="UniProtKB-KW"/>
</dbReference>
<evidence type="ECO:0000256" key="4">
    <source>
        <dbReference type="ARBA" id="ARBA00022741"/>
    </source>
</evidence>
<dbReference type="AlphaFoldDB" id="A0A1I0GBG5"/>
<evidence type="ECO:0000259" key="9">
    <source>
        <dbReference type="Pfam" id="PF01747"/>
    </source>
</evidence>
<dbReference type="PANTHER" id="PTHR43509:SF1">
    <property type="entry name" value="SULFATE ADENYLYLTRANSFERASE"/>
    <property type="match status" value="1"/>
</dbReference>
<accession>A0A1I0GBG5</accession>
<dbReference type="InterPro" id="IPR002650">
    <property type="entry name" value="Sulphate_adenylyltransferase"/>
</dbReference>
<dbReference type="HAMAP" id="MF_00066">
    <property type="entry name" value="Sulf_adenylyltr"/>
    <property type="match status" value="1"/>
</dbReference>
<evidence type="ECO:0000256" key="3">
    <source>
        <dbReference type="ARBA" id="ARBA00022695"/>
    </source>
</evidence>
<proteinExistence type="inferred from homology"/>
<dbReference type="Pfam" id="PF14306">
    <property type="entry name" value="PUA_2"/>
    <property type="match status" value="1"/>
</dbReference>
<dbReference type="InterPro" id="IPR025980">
    <property type="entry name" value="ATP-Sase_PUA-like_dom"/>
</dbReference>
<dbReference type="CDD" id="cd00517">
    <property type="entry name" value="ATPS"/>
    <property type="match status" value="1"/>
</dbReference>